<feature type="domain" description="Peptidase C39-like" evidence="1">
    <location>
        <begin position="53"/>
        <end position="176"/>
    </location>
</feature>
<dbReference type="Pfam" id="PF13529">
    <property type="entry name" value="Peptidase_C39_2"/>
    <property type="match status" value="1"/>
</dbReference>
<protein>
    <recommendedName>
        <fullName evidence="1">Peptidase C39-like domain-containing protein</fullName>
    </recommendedName>
</protein>
<evidence type="ECO:0000313" key="3">
    <source>
        <dbReference type="Proteomes" id="UP000286931"/>
    </source>
</evidence>
<comment type="caution">
    <text evidence="2">The sequence shown here is derived from an EMBL/GenBank/DDBJ whole genome shotgun (WGS) entry which is preliminary data.</text>
</comment>
<dbReference type="Proteomes" id="UP000286931">
    <property type="component" value="Unassembled WGS sequence"/>
</dbReference>
<dbReference type="EMBL" id="BIFH01000037">
    <property type="protein sequence ID" value="GCE00165.1"/>
    <property type="molecule type" value="Genomic_DNA"/>
</dbReference>
<evidence type="ECO:0000313" key="2">
    <source>
        <dbReference type="EMBL" id="GCE00165.1"/>
    </source>
</evidence>
<proteinExistence type="predicted"/>
<dbReference type="InterPro" id="IPR039564">
    <property type="entry name" value="Peptidase_C39-like"/>
</dbReference>
<sequence length="206" mass="22710">MFLRHTRHPIPAITQYASPGLIDAIVYAGRPPGDDDAWAESGAPDRAAYGYWAGRWCGMACLRMALFARDGEAPSLYELMVGCAAHGGYVRREDGGVDGLYYRPFVEYVREAHGLRAEVVTELGPDRLADELDRGRLVMASVHREIRRPERPAPGRGGHLVLVTGRRDDAVTFHNPSGHTPEAVSATLAPHRFDEFAARRGIVLHL</sequence>
<evidence type="ECO:0000259" key="1">
    <source>
        <dbReference type="Pfam" id="PF13529"/>
    </source>
</evidence>
<dbReference type="OrthoDB" id="2602488at2"/>
<dbReference type="AlphaFoldDB" id="A0A401YZW2"/>
<organism evidence="2 3">
    <name type="scientific">Embleya hyalina</name>
    <dbReference type="NCBI Taxonomy" id="516124"/>
    <lineage>
        <taxon>Bacteria</taxon>
        <taxon>Bacillati</taxon>
        <taxon>Actinomycetota</taxon>
        <taxon>Actinomycetes</taxon>
        <taxon>Kitasatosporales</taxon>
        <taxon>Streptomycetaceae</taxon>
        <taxon>Embleya</taxon>
    </lineage>
</organism>
<keyword evidence="3" id="KW-1185">Reference proteome</keyword>
<reference evidence="2 3" key="1">
    <citation type="submission" date="2018-12" db="EMBL/GenBank/DDBJ databases">
        <title>Draft genome sequence of Embleya hyalina NBRC 13850T.</title>
        <authorList>
            <person name="Komaki H."/>
            <person name="Hosoyama A."/>
            <person name="Kimura A."/>
            <person name="Ichikawa N."/>
            <person name="Tamura T."/>
        </authorList>
    </citation>
    <scope>NUCLEOTIDE SEQUENCE [LARGE SCALE GENOMIC DNA]</scope>
    <source>
        <strain evidence="2 3">NBRC 13850</strain>
    </source>
</reference>
<dbReference type="RefSeq" id="WP_126641906.1">
    <property type="nucleotide sequence ID" value="NZ_BIFH01000037.1"/>
</dbReference>
<gene>
    <name evidence="2" type="ORF">EHYA_07890</name>
</gene>
<dbReference type="Gene3D" id="3.90.70.10">
    <property type="entry name" value="Cysteine proteinases"/>
    <property type="match status" value="1"/>
</dbReference>
<name>A0A401YZW2_9ACTN</name>
<accession>A0A401YZW2</accession>